<dbReference type="PROSITE" id="PS50084">
    <property type="entry name" value="KH_TYPE_1"/>
    <property type="match status" value="2"/>
</dbReference>
<keyword evidence="1" id="KW-0677">Repeat</keyword>
<dbReference type="AlphaFoldDB" id="A0AAU9Y367"/>
<dbReference type="GO" id="GO:0003723">
    <property type="term" value="F:RNA binding"/>
    <property type="evidence" value="ECO:0007669"/>
    <property type="project" value="UniProtKB-UniRule"/>
</dbReference>
<evidence type="ECO:0000313" key="5">
    <source>
        <dbReference type="Proteomes" id="UP001159428"/>
    </source>
</evidence>
<gene>
    <name evidence="4" type="ORF">PMEA_00005316</name>
</gene>
<dbReference type="InterPro" id="IPR004087">
    <property type="entry name" value="KH_dom"/>
</dbReference>
<proteinExistence type="predicted"/>
<dbReference type="PANTHER" id="PTHR10288">
    <property type="entry name" value="KH DOMAIN CONTAINING RNA BINDING PROTEIN"/>
    <property type="match status" value="1"/>
</dbReference>
<reference evidence="4 5" key="1">
    <citation type="submission" date="2022-05" db="EMBL/GenBank/DDBJ databases">
        <authorList>
            <consortium name="Genoscope - CEA"/>
            <person name="William W."/>
        </authorList>
    </citation>
    <scope>NUCLEOTIDE SEQUENCE [LARGE SCALE GENOMIC DNA]</scope>
</reference>
<dbReference type="InterPro" id="IPR004088">
    <property type="entry name" value="KH_dom_type_1"/>
</dbReference>
<dbReference type="SMART" id="SM00322">
    <property type="entry name" value="KH"/>
    <property type="match status" value="2"/>
</dbReference>
<protein>
    <recommendedName>
        <fullName evidence="3">K Homology domain-containing protein</fullName>
    </recommendedName>
</protein>
<dbReference type="Pfam" id="PF00013">
    <property type="entry name" value="KH_1"/>
    <property type="match status" value="2"/>
</dbReference>
<evidence type="ECO:0000313" key="4">
    <source>
        <dbReference type="EMBL" id="CAH3166470.1"/>
    </source>
</evidence>
<evidence type="ECO:0000256" key="2">
    <source>
        <dbReference type="PROSITE-ProRule" id="PRU00117"/>
    </source>
</evidence>
<dbReference type="CDD" id="cd00105">
    <property type="entry name" value="KH-I"/>
    <property type="match status" value="1"/>
</dbReference>
<keyword evidence="5" id="KW-1185">Reference proteome</keyword>
<feature type="domain" description="K Homology" evidence="3">
    <location>
        <begin position="75"/>
        <end position="142"/>
    </location>
</feature>
<comment type="caution">
    <text evidence="4">The sequence shown here is derived from an EMBL/GenBank/DDBJ whole genome shotgun (WGS) entry which is preliminary data.</text>
</comment>
<organism evidence="4 5">
    <name type="scientific">Pocillopora meandrina</name>
    <dbReference type="NCBI Taxonomy" id="46732"/>
    <lineage>
        <taxon>Eukaryota</taxon>
        <taxon>Metazoa</taxon>
        <taxon>Cnidaria</taxon>
        <taxon>Anthozoa</taxon>
        <taxon>Hexacorallia</taxon>
        <taxon>Scleractinia</taxon>
        <taxon>Astrocoeniina</taxon>
        <taxon>Pocilloporidae</taxon>
        <taxon>Pocillopora</taxon>
    </lineage>
</organism>
<dbReference type="SUPFAM" id="SSF54791">
    <property type="entry name" value="Eukaryotic type KH-domain (KH-domain type I)"/>
    <property type="match status" value="2"/>
</dbReference>
<name>A0AAU9Y367_9CNID</name>
<dbReference type="Proteomes" id="UP001159428">
    <property type="component" value="Unassembled WGS sequence"/>
</dbReference>
<dbReference type="EMBL" id="CALNXJ010000135">
    <property type="protein sequence ID" value="CAH3166470.1"/>
    <property type="molecule type" value="Genomic_DNA"/>
</dbReference>
<evidence type="ECO:0000256" key="1">
    <source>
        <dbReference type="ARBA" id="ARBA00022737"/>
    </source>
</evidence>
<feature type="domain" description="K Homology" evidence="3">
    <location>
        <begin position="2"/>
        <end position="66"/>
    </location>
</feature>
<dbReference type="InterPro" id="IPR036612">
    <property type="entry name" value="KH_dom_type_1_sf"/>
</dbReference>
<keyword evidence="2" id="KW-0694">RNA-binding</keyword>
<accession>A0AAU9Y367</accession>
<dbReference type="Gene3D" id="3.30.310.210">
    <property type="match status" value="1"/>
</dbReference>
<evidence type="ECO:0000259" key="3">
    <source>
        <dbReference type="SMART" id="SM00322"/>
    </source>
</evidence>
<sequence>MENEYLHVPKELKGHVIGRGGLVIKEIRKSSSANITSRSRDEEGFTITGNREQITLAKRLISEKVEEVKRRKTEGSPGELVKIPDKYKGIVFGVGGDTLKKISTQTGATMIRIEGECYITTGTKSQRDMTKLRIWSIVAGARLRGVEKPCNKVCCYIDGWNLPENSELMLKPQNSWLGLLEKDEHYRLLPTEEYEPLQESSCSDSTAYELRLKEDALESLRRIKREKGLKADMWCHFGKVVIRGPDEAEVSDEEQWSIEEATKNFNLRKDRITGKSHLRKVSMLISKS</sequence>